<dbReference type="GO" id="GO:0016758">
    <property type="term" value="F:hexosyltransferase activity"/>
    <property type="evidence" value="ECO:0007669"/>
    <property type="project" value="InterPro"/>
</dbReference>
<dbReference type="RefSeq" id="WP_127086246.1">
    <property type="nucleotide sequence ID" value="NZ_RSCL01000030.1"/>
</dbReference>
<proteinExistence type="predicted"/>
<dbReference type="EMBL" id="RSCL01000030">
    <property type="protein sequence ID" value="RUS97989.1"/>
    <property type="molecule type" value="Genomic_DNA"/>
</dbReference>
<keyword evidence="3" id="KW-1185">Reference proteome</keyword>
<comment type="caution">
    <text evidence="2">The sequence shown here is derived from an EMBL/GenBank/DDBJ whole genome shotgun (WGS) entry which is preliminary data.</text>
</comment>
<protein>
    <recommendedName>
        <fullName evidence="1">Glycosyl transferase family 28 C-terminal domain-containing protein</fullName>
    </recommendedName>
</protein>
<dbReference type="Pfam" id="PF04101">
    <property type="entry name" value="Glyco_tran_28_C"/>
    <property type="match status" value="1"/>
</dbReference>
<evidence type="ECO:0000259" key="1">
    <source>
        <dbReference type="Pfam" id="PF04101"/>
    </source>
</evidence>
<dbReference type="Proteomes" id="UP000271624">
    <property type="component" value="Unassembled WGS sequence"/>
</dbReference>
<organism evidence="2 3">
    <name type="scientific">Dulcicalothrix desertica PCC 7102</name>
    <dbReference type="NCBI Taxonomy" id="232991"/>
    <lineage>
        <taxon>Bacteria</taxon>
        <taxon>Bacillati</taxon>
        <taxon>Cyanobacteriota</taxon>
        <taxon>Cyanophyceae</taxon>
        <taxon>Nostocales</taxon>
        <taxon>Calotrichaceae</taxon>
        <taxon>Dulcicalothrix</taxon>
    </lineage>
</organism>
<evidence type="ECO:0000313" key="2">
    <source>
        <dbReference type="EMBL" id="RUS97989.1"/>
    </source>
</evidence>
<dbReference type="InterPro" id="IPR007235">
    <property type="entry name" value="Glyco_trans_28_C"/>
</dbReference>
<gene>
    <name evidence="2" type="ORF">DSM106972_082080</name>
</gene>
<dbReference type="PANTHER" id="PTHR21015:SF28">
    <property type="entry name" value="SLL1722 PROTEIN"/>
    <property type="match status" value="1"/>
</dbReference>
<reference evidence="2" key="2">
    <citation type="journal article" date="2019" name="Genome Biol. Evol.">
        <title>Day and night: Metabolic profiles and evolutionary relationships of six axenic non-marine cyanobacteria.</title>
        <authorList>
            <person name="Will S.E."/>
            <person name="Henke P."/>
            <person name="Boedeker C."/>
            <person name="Huang S."/>
            <person name="Brinkmann H."/>
            <person name="Rohde M."/>
            <person name="Jarek M."/>
            <person name="Friedl T."/>
            <person name="Seufert S."/>
            <person name="Schumacher M."/>
            <person name="Overmann J."/>
            <person name="Neumann-Schaal M."/>
            <person name="Petersen J."/>
        </authorList>
    </citation>
    <scope>NUCLEOTIDE SEQUENCE [LARGE SCALE GENOMIC DNA]</scope>
    <source>
        <strain evidence="2">PCC 7102</strain>
    </source>
</reference>
<dbReference type="OrthoDB" id="503443at2"/>
<dbReference type="SUPFAM" id="SSF53756">
    <property type="entry name" value="UDP-Glycosyltransferase/glycogen phosphorylase"/>
    <property type="match status" value="1"/>
</dbReference>
<dbReference type="PANTHER" id="PTHR21015">
    <property type="entry name" value="UDP-N-ACETYLGLUCOSAMINE--N-ACETYLMURAMYL-(PENTAPEPTIDE) PYROPHOSPHORYL-UNDECAPRENOL N-ACETYLGLUCOSAMINE TRANSFERASE 1"/>
    <property type="match status" value="1"/>
</dbReference>
<accession>A0A3S1ARP7</accession>
<name>A0A3S1ARP7_9CYAN</name>
<sequence>MKKIMFYCQYLSGMGHLVRSTEIVRSLVKDFKVYFINGGPVIEGFEMPPEVEIIRLPALWLENGQFTVGDSSLSVEEVKEFRKNLLISEFDRIQPDCLITEFFPFGRHKLLFELLPFVEHIKSTSPNTKIASSLRDVIGKESDVEEEEIICYLMNRFFDLLLFHSDSNFQTFTESFSRHQDIKSDIVHTGFVTQAPTFNDNDIDINKLWGASNSKKTKILVSVGGGRIGHELLETVVEASSIFDKGMPHVVKIFTGPFMPEEKVEKLKQAASNIDNIHIERYTSELLAYMKTADISISLSGYNTTMNLLSTGVRAIVVPIGHENQDKEQLVRTIKLEQMGLVDFIHPDNLKPFYLAEKILECLSKKAANTEDKPVFDMSGAENTNNFLKEYLDKIPPTPLNKGGFESNNIPLTQCKS</sequence>
<dbReference type="AlphaFoldDB" id="A0A3S1ARP7"/>
<evidence type="ECO:0000313" key="3">
    <source>
        <dbReference type="Proteomes" id="UP000271624"/>
    </source>
</evidence>
<reference evidence="2" key="1">
    <citation type="submission" date="2018-12" db="EMBL/GenBank/DDBJ databases">
        <authorList>
            <person name="Will S."/>
            <person name="Neumann-Schaal M."/>
            <person name="Henke P."/>
        </authorList>
    </citation>
    <scope>NUCLEOTIDE SEQUENCE</scope>
    <source>
        <strain evidence="2">PCC 7102</strain>
    </source>
</reference>
<dbReference type="Gene3D" id="3.40.50.2000">
    <property type="entry name" value="Glycogen Phosphorylase B"/>
    <property type="match status" value="1"/>
</dbReference>
<feature type="domain" description="Glycosyl transferase family 28 C-terminal" evidence="1">
    <location>
        <begin position="221"/>
        <end position="373"/>
    </location>
</feature>